<proteinExistence type="predicted"/>
<sequence length="125" mass="13639">MKTSLLLLALAGAVPILAAIDNNPSASGLSAEEECGELGVMVVPPGEDPSKYRRCRDHPSKLWKHNPDSRAKGPWHHSNAVNDKVVIHEMEPSPRLLERPMPGTMPEEIVSEDESKDGPSNIEDL</sequence>
<gene>
    <name evidence="3" type="ORF">F5X68DRAFT_233382</name>
</gene>
<protein>
    <submittedName>
        <fullName evidence="3">Uncharacterized protein</fullName>
    </submittedName>
</protein>
<evidence type="ECO:0000256" key="1">
    <source>
        <dbReference type="SAM" id="MobiDB-lite"/>
    </source>
</evidence>
<keyword evidence="2" id="KW-0732">Signal</keyword>
<comment type="caution">
    <text evidence="3">The sequence shown here is derived from an EMBL/GenBank/DDBJ whole genome shotgun (WGS) entry which is preliminary data.</text>
</comment>
<feature type="region of interest" description="Disordered" evidence="1">
    <location>
        <begin position="58"/>
        <end position="125"/>
    </location>
</feature>
<dbReference type="EMBL" id="JAGSXJ010000016">
    <property type="protein sequence ID" value="KAH6684948.1"/>
    <property type="molecule type" value="Genomic_DNA"/>
</dbReference>
<accession>A0A9P9A9D3</accession>
<feature type="compositionally biased region" description="Basic and acidic residues" evidence="1">
    <location>
        <begin position="85"/>
        <end position="98"/>
    </location>
</feature>
<evidence type="ECO:0000313" key="4">
    <source>
        <dbReference type="Proteomes" id="UP000770015"/>
    </source>
</evidence>
<keyword evidence="4" id="KW-1185">Reference proteome</keyword>
<dbReference type="Proteomes" id="UP000770015">
    <property type="component" value="Unassembled WGS sequence"/>
</dbReference>
<feature type="chain" id="PRO_5040360174" evidence="2">
    <location>
        <begin position="20"/>
        <end position="125"/>
    </location>
</feature>
<name>A0A9P9A9D3_9PEZI</name>
<organism evidence="3 4">
    <name type="scientific">Plectosphaerella plurivora</name>
    <dbReference type="NCBI Taxonomy" id="936078"/>
    <lineage>
        <taxon>Eukaryota</taxon>
        <taxon>Fungi</taxon>
        <taxon>Dikarya</taxon>
        <taxon>Ascomycota</taxon>
        <taxon>Pezizomycotina</taxon>
        <taxon>Sordariomycetes</taxon>
        <taxon>Hypocreomycetidae</taxon>
        <taxon>Glomerellales</taxon>
        <taxon>Plectosphaerellaceae</taxon>
        <taxon>Plectosphaerella</taxon>
    </lineage>
</organism>
<feature type="compositionally biased region" description="Basic and acidic residues" evidence="1">
    <location>
        <begin position="58"/>
        <end position="71"/>
    </location>
</feature>
<reference evidence="3" key="1">
    <citation type="journal article" date="2021" name="Nat. Commun.">
        <title>Genetic determinants of endophytism in the Arabidopsis root mycobiome.</title>
        <authorList>
            <person name="Mesny F."/>
            <person name="Miyauchi S."/>
            <person name="Thiergart T."/>
            <person name="Pickel B."/>
            <person name="Atanasova L."/>
            <person name="Karlsson M."/>
            <person name="Huettel B."/>
            <person name="Barry K.W."/>
            <person name="Haridas S."/>
            <person name="Chen C."/>
            <person name="Bauer D."/>
            <person name="Andreopoulos W."/>
            <person name="Pangilinan J."/>
            <person name="LaButti K."/>
            <person name="Riley R."/>
            <person name="Lipzen A."/>
            <person name="Clum A."/>
            <person name="Drula E."/>
            <person name="Henrissat B."/>
            <person name="Kohler A."/>
            <person name="Grigoriev I.V."/>
            <person name="Martin F.M."/>
            <person name="Hacquard S."/>
        </authorList>
    </citation>
    <scope>NUCLEOTIDE SEQUENCE</scope>
    <source>
        <strain evidence="3">MPI-SDFR-AT-0117</strain>
    </source>
</reference>
<evidence type="ECO:0000256" key="2">
    <source>
        <dbReference type="SAM" id="SignalP"/>
    </source>
</evidence>
<dbReference type="AlphaFoldDB" id="A0A9P9A9D3"/>
<feature type="signal peptide" evidence="2">
    <location>
        <begin position="1"/>
        <end position="19"/>
    </location>
</feature>
<evidence type="ECO:0000313" key="3">
    <source>
        <dbReference type="EMBL" id="KAH6684948.1"/>
    </source>
</evidence>
<dbReference type="OrthoDB" id="3656567at2759"/>